<proteinExistence type="predicted"/>
<evidence type="ECO:0000313" key="4">
    <source>
        <dbReference type="Proteomes" id="UP000177698"/>
    </source>
</evidence>
<feature type="transmembrane region" description="Helical" evidence="1">
    <location>
        <begin position="154"/>
        <end position="174"/>
    </location>
</feature>
<feature type="transmembrane region" description="Helical" evidence="1">
    <location>
        <begin position="130"/>
        <end position="148"/>
    </location>
</feature>
<evidence type="ECO:0000313" key="3">
    <source>
        <dbReference type="EMBL" id="OGK41089.1"/>
    </source>
</evidence>
<evidence type="ECO:0000256" key="1">
    <source>
        <dbReference type="SAM" id="Phobius"/>
    </source>
</evidence>
<dbReference type="Pfam" id="PF00892">
    <property type="entry name" value="EamA"/>
    <property type="match status" value="2"/>
</dbReference>
<comment type="caution">
    <text evidence="3">The sequence shown here is derived from an EMBL/GenBank/DDBJ whole genome shotgun (WGS) entry which is preliminary data.</text>
</comment>
<dbReference type="InterPro" id="IPR000620">
    <property type="entry name" value="EamA_dom"/>
</dbReference>
<sequence length="299" mass="33335">MTNKKISNNLKGIILLLTSALLYSVMPVAIRILGGGGLPPMSQVFLRYIFAFISACIYFYLISKSKIKIEKKDLLMLAITTIFGYALTNLFFTYGILFTTVGNALFLFYTYAIITPILGYIFLRDKINLTNIFSLILSLVALFLLFQPNSLPTWKIGGFFAVLSSFGQSAYLIFRKKLNNYPANLMMLANTFIGVIVLGLLSLSFEGSFYFQGQITNLSGKVWLTTILFGIDNFLAWFTMTKGFEYFKATAGSVILLSELVFGILFAFLFFSEIPTFASVIGGILIVISSIFVIFKGES</sequence>
<feature type="domain" description="EamA" evidence="2">
    <location>
        <begin position="11"/>
        <end position="146"/>
    </location>
</feature>
<keyword evidence="1" id="KW-1133">Transmembrane helix</keyword>
<reference evidence="3 4" key="1">
    <citation type="journal article" date="2016" name="Nat. Commun.">
        <title>Thousands of microbial genomes shed light on interconnected biogeochemical processes in an aquifer system.</title>
        <authorList>
            <person name="Anantharaman K."/>
            <person name="Brown C.T."/>
            <person name="Hug L.A."/>
            <person name="Sharon I."/>
            <person name="Castelle C.J."/>
            <person name="Probst A.J."/>
            <person name="Thomas B.C."/>
            <person name="Singh A."/>
            <person name="Wilkins M.J."/>
            <person name="Karaoz U."/>
            <person name="Brodie E.L."/>
            <person name="Williams K.H."/>
            <person name="Hubbard S.S."/>
            <person name="Banfield J.F."/>
        </authorList>
    </citation>
    <scope>NUCLEOTIDE SEQUENCE [LARGE SCALE GENOMIC DNA]</scope>
</reference>
<dbReference type="SUPFAM" id="SSF103481">
    <property type="entry name" value="Multidrug resistance efflux transporter EmrE"/>
    <property type="match status" value="2"/>
</dbReference>
<dbReference type="PANTHER" id="PTHR22911">
    <property type="entry name" value="ACYL-MALONYL CONDENSING ENZYME-RELATED"/>
    <property type="match status" value="1"/>
</dbReference>
<dbReference type="STRING" id="1802056.A2954_06165"/>
<organism evidence="3 4">
    <name type="scientific">Candidatus Roizmanbacteria bacterium RIFCSPLOWO2_01_FULL_37_12</name>
    <dbReference type="NCBI Taxonomy" id="1802056"/>
    <lineage>
        <taxon>Bacteria</taxon>
        <taxon>Candidatus Roizmaniibacteriota</taxon>
    </lineage>
</organism>
<feature type="transmembrane region" description="Helical" evidence="1">
    <location>
        <begin position="74"/>
        <end position="98"/>
    </location>
</feature>
<dbReference type="Proteomes" id="UP000177698">
    <property type="component" value="Unassembled WGS sequence"/>
</dbReference>
<keyword evidence="1" id="KW-0472">Membrane</keyword>
<dbReference type="GO" id="GO:0016020">
    <property type="term" value="C:membrane"/>
    <property type="evidence" value="ECO:0007669"/>
    <property type="project" value="InterPro"/>
</dbReference>
<feature type="domain" description="EamA" evidence="2">
    <location>
        <begin position="156"/>
        <end position="294"/>
    </location>
</feature>
<dbReference type="InterPro" id="IPR037185">
    <property type="entry name" value="EmrE-like"/>
</dbReference>
<dbReference type="EMBL" id="MGAG01000015">
    <property type="protein sequence ID" value="OGK41089.1"/>
    <property type="molecule type" value="Genomic_DNA"/>
</dbReference>
<feature type="transmembrane region" description="Helical" evidence="1">
    <location>
        <begin position="45"/>
        <end position="62"/>
    </location>
</feature>
<dbReference type="AlphaFoldDB" id="A0A1F7ICK6"/>
<feature type="transmembrane region" description="Helical" evidence="1">
    <location>
        <begin position="104"/>
        <end position="123"/>
    </location>
</feature>
<name>A0A1F7ICK6_9BACT</name>
<feature type="transmembrane region" description="Helical" evidence="1">
    <location>
        <begin position="222"/>
        <end position="239"/>
    </location>
</feature>
<feature type="transmembrane region" description="Helical" evidence="1">
    <location>
        <begin position="12"/>
        <end position="33"/>
    </location>
</feature>
<gene>
    <name evidence="3" type="ORF">A2954_06165</name>
</gene>
<feature type="transmembrane region" description="Helical" evidence="1">
    <location>
        <begin position="277"/>
        <end position="295"/>
    </location>
</feature>
<feature type="transmembrane region" description="Helical" evidence="1">
    <location>
        <begin position="181"/>
        <end position="202"/>
    </location>
</feature>
<dbReference type="PANTHER" id="PTHR22911:SF137">
    <property type="entry name" value="SOLUTE CARRIER FAMILY 35 MEMBER G2-RELATED"/>
    <property type="match status" value="1"/>
</dbReference>
<keyword evidence="1" id="KW-0812">Transmembrane</keyword>
<accession>A0A1F7ICK6</accession>
<feature type="transmembrane region" description="Helical" evidence="1">
    <location>
        <begin position="251"/>
        <end position="271"/>
    </location>
</feature>
<evidence type="ECO:0000259" key="2">
    <source>
        <dbReference type="Pfam" id="PF00892"/>
    </source>
</evidence>
<protein>
    <recommendedName>
        <fullName evidence="2">EamA domain-containing protein</fullName>
    </recommendedName>
</protein>